<dbReference type="Proteomes" id="UP000324022">
    <property type="component" value="Unassembled WGS sequence"/>
</dbReference>
<dbReference type="EMBL" id="OOIN01000024">
    <property type="protein sequence ID" value="SPO28594.1"/>
    <property type="molecule type" value="Genomic_DNA"/>
</dbReference>
<evidence type="ECO:0000256" key="6">
    <source>
        <dbReference type="ARBA" id="ARBA00022946"/>
    </source>
</evidence>
<gene>
    <name evidence="15" type="ORF">UTRI_04472</name>
</gene>
<keyword evidence="6" id="KW-0809">Transit peptide</keyword>
<evidence type="ECO:0000313" key="15">
    <source>
        <dbReference type="EMBL" id="SPO28594.1"/>
    </source>
</evidence>
<feature type="region of interest" description="Disordered" evidence="13">
    <location>
        <begin position="587"/>
        <end position="619"/>
    </location>
</feature>
<dbReference type="Pfam" id="PF10443">
    <property type="entry name" value="RNA12"/>
    <property type="match status" value="1"/>
</dbReference>
<evidence type="ECO:0000256" key="12">
    <source>
        <dbReference type="RuleBase" id="RU367108"/>
    </source>
</evidence>
<protein>
    <recommendedName>
        <fullName evidence="3 12">Mitochondrial escape protein 2</fullName>
    </recommendedName>
</protein>
<comment type="function">
    <text evidence="10 12">Plays a role in maintaining the mitochondrial genome and in controlling the mtDNA escape. Involved in the regulation of mtDNA nucleotide structure and number. May have a dispensable role in early maturation of pre-rRNA.</text>
</comment>
<dbReference type="InterPro" id="IPR012677">
    <property type="entry name" value="Nucleotide-bd_a/b_plait_sf"/>
</dbReference>
<dbReference type="PANTHER" id="PTHR32198:SF2">
    <property type="entry name" value="MITOCHONDRIAL ESCAPE PROTEIN 2"/>
    <property type="match status" value="1"/>
</dbReference>
<evidence type="ECO:0000256" key="3">
    <source>
        <dbReference type="ARBA" id="ARBA00020222"/>
    </source>
</evidence>
<keyword evidence="12" id="KW-0507">mRNA processing</keyword>
<keyword evidence="16" id="KW-1185">Reference proteome</keyword>
<dbReference type="InterPro" id="IPR018850">
    <property type="entry name" value="Mt_escape_2_C"/>
</dbReference>
<feature type="region of interest" description="Disordered" evidence="13">
    <location>
        <begin position="633"/>
        <end position="652"/>
    </location>
</feature>
<evidence type="ECO:0000256" key="11">
    <source>
        <dbReference type="PROSITE-ProRule" id="PRU00176"/>
    </source>
</evidence>
<keyword evidence="7" id="KW-1133">Transmembrane helix</keyword>
<dbReference type="Gene3D" id="3.30.70.330">
    <property type="match status" value="1"/>
</dbReference>
<feature type="compositionally biased region" description="Low complexity" evidence="13">
    <location>
        <begin position="593"/>
        <end position="604"/>
    </location>
</feature>
<dbReference type="InterPro" id="IPR035979">
    <property type="entry name" value="RBD_domain_sf"/>
</dbReference>
<dbReference type="Gene3D" id="3.40.50.300">
    <property type="entry name" value="P-loop containing nucleotide triphosphate hydrolases"/>
    <property type="match status" value="1"/>
</dbReference>
<dbReference type="InterPro" id="IPR039627">
    <property type="entry name" value="Yme2_C"/>
</dbReference>
<dbReference type="Pfam" id="PF00076">
    <property type="entry name" value="RRM_1"/>
    <property type="match status" value="1"/>
</dbReference>
<dbReference type="PANTHER" id="PTHR32198">
    <property type="entry name" value="MITOCHONDRIAL ESCAPE PROTEIN 2"/>
    <property type="match status" value="1"/>
</dbReference>
<dbReference type="GO" id="GO:0003723">
    <property type="term" value="F:RNA binding"/>
    <property type="evidence" value="ECO:0007669"/>
    <property type="project" value="UniProtKB-UniRule"/>
</dbReference>
<keyword evidence="5 12" id="KW-0999">Mitochondrion inner membrane</keyword>
<evidence type="ECO:0000256" key="10">
    <source>
        <dbReference type="ARBA" id="ARBA00025276"/>
    </source>
</evidence>
<comment type="similarity">
    <text evidence="2 12">Belongs to the YME2 family.</text>
</comment>
<feature type="compositionally biased region" description="Polar residues" evidence="13">
    <location>
        <begin position="772"/>
        <end position="786"/>
    </location>
</feature>
<accession>A0A5C3ED39</accession>
<evidence type="ECO:0000256" key="13">
    <source>
        <dbReference type="SAM" id="MobiDB-lite"/>
    </source>
</evidence>
<feature type="domain" description="RRM" evidence="14">
    <location>
        <begin position="288"/>
        <end position="360"/>
    </location>
</feature>
<dbReference type="GO" id="GO:0006397">
    <property type="term" value="P:mRNA processing"/>
    <property type="evidence" value="ECO:0007669"/>
    <property type="project" value="UniProtKB-UniRule"/>
</dbReference>
<evidence type="ECO:0000256" key="5">
    <source>
        <dbReference type="ARBA" id="ARBA00022792"/>
    </source>
</evidence>
<dbReference type="AlphaFoldDB" id="A0A5C3ED39"/>
<dbReference type="SUPFAM" id="SSF54928">
    <property type="entry name" value="RNA-binding domain, RBD"/>
    <property type="match status" value="1"/>
</dbReference>
<evidence type="ECO:0000256" key="4">
    <source>
        <dbReference type="ARBA" id="ARBA00022692"/>
    </source>
</evidence>
<evidence type="ECO:0000256" key="9">
    <source>
        <dbReference type="ARBA" id="ARBA00023136"/>
    </source>
</evidence>
<reference evidence="15 16" key="1">
    <citation type="submission" date="2018-03" db="EMBL/GenBank/DDBJ databases">
        <authorList>
            <person name="Guldener U."/>
        </authorList>
    </citation>
    <scope>NUCLEOTIDE SEQUENCE [LARGE SCALE GENOMIC DNA]</scope>
    <source>
        <strain evidence="15 16">NBRC100155</strain>
    </source>
</reference>
<evidence type="ECO:0000256" key="2">
    <source>
        <dbReference type="ARBA" id="ARBA00010320"/>
    </source>
</evidence>
<evidence type="ECO:0000256" key="8">
    <source>
        <dbReference type="ARBA" id="ARBA00023128"/>
    </source>
</evidence>
<feature type="region of interest" description="Disordered" evidence="13">
    <location>
        <begin position="772"/>
        <end position="793"/>
    </location>
</feature>
<evidence type="ECO:0000313" key="16">
    <source>
        <dbReference type="Proteomes" id="UP000324022"/>
    </source>
</evidence>
<comment type="subcellular location">
    <subcellularLocation>
        <location evidence="1 12">Mitochondrion inner membrane</location>
        <topology evidence="1 12">Single-pass membrane protein</topology>
    </subcellularLocation>
</comment>
<sequence>MDPELFNYCTTNPYRSLRLYSHQQRHGETTTQEEPSVVPGFLFDLPPGTSRLATINMYLARASSRAHLASGGALVPSLRTRHGASSFVTKPSASTLVSARQSRIASRSVLCASGYQPHLPYAATTLNGLRRSSSAALASTSPEAAKVAEDAETETENDPFRKIGYLYFDTVFPIRLGFWDIRYMLASLEKRSVLDRVKASLPPDQSVGYGFRVIGAEERMKDGGAFVTFSYREDPNEKNEDSLNNIEKRLKSGVRRVFNPLLFFLSTPGVHVVRGKPFREDMNIFPATRIFVKLEGGDASEEQLWQTLRPYGRIVSIVKEKPSEAYVTFSRIRSATSARNCAHGLELPNGARFVITFRSKLRSKQAWDWFSSHPRLVFPLVAFLIGGISYMVFDPVREFMVESKVHNTFSLDEYRVYTWLKQNTVGLFKDTDGNAQGDVDDWWERRQSAETIQEWIREKPSTFVTISGPRGSGKTGLVNKAITRDVQHLVIDCDAIAKTAKNDSLLITSLANETGYWPVFSWLSSINNMIDLAAVGLIGSKAGFATPTDAQLKQILGVVTNALNHINEQTQKRLAKAEKARLAAEKKLNTVQTSAPTPTPASSTLPEDASDEKESLEEKASALAHNTIESLQHLVSSPDSDEAENGKDGKKKSFDSPVVVIKQFHHKGIKQAILHQVLAEWAAELVTNGIAHVVFVSDNPVGMGKELAKALPNVPFQGIALADAEEDKARSYVYNKLKEMGRLPVLPAAANNGSPPVYGTTAAPFQTTPASFTASNADYTPQSTAATPPPEPQYAASLDNDTASWVDKLGGRLTDLETLVQKVSLGQSVESAVSDIVSRSVVELRKNAFGDDASEASSLPWTRAQAWTVINKLASKGEVSYYGLLHNEFKANEGALKSLEQAEIISVRHHDGRPSSIRAGRPVMQEAIKRLVGDRVFNDTQTLLANTGAIESAEKSMRTIEGEIAEISNMVQGSPFKVASGAGSTNGAVLQPPHHEEKKEGAGLLGGIFGGGNGAAATPAISTSEAAKARTEYLMSKMAELQTKISKLDAQNTAIKARLAAHVD</sequence>
<dbReference type="PROSITE" id="PS50102">
    <property type="entry name" value="RRM"/>
    <property type="match status" value="1"/>
</dbReference>
<dbReference type="SMART" id="SM00360">
    <property type="entry name" value="RRM"/>
    <property type="match status" value="1"/>
</dbReference>
<dbReference type="InterPro" id="IPR000504">
    <property type="entry name" value="RRM_dom"/>
</dbReference>
<keyword evidence="8 12" id="KW-0496">Mitochondrion</keyword>
<keyword evidence="9" id="KW-0472">Membrane</keyword>
<organism evidence="15 16">
    <name type="scientific">Ustilago trichophora</name>
    <dbReference type="NCBI Taxonomy" id="86804"/>
    <lineage>
        <taxon>Eukaryota</taxon>
        <taxon>Fungi</taxon>
        <taxon>Dikarya</taxon>
        <taxon>Basidiomycota</taxon>
        <taxon>Ustilaginomycotina</taxon>
        <taxon>Ustilaginomycetes</taxon>
        <taxon>Ustilaginales</taxon>
        <taxon>Ustilaginaceae</taxon>
        <taxon>Ustilago</taxon>
    </lineage>
</organism>
<evidence type="ECO:0000256" key="1">
    <source>
        <dbReference type="ARBA" id="ARBA00004434"/>
    </source>
</evidence>
<keyword evidence="11 12" id="KW-0694">RNA-binding</keyword>
<evidence type="ECO:0000259" key="14">
    <source>
        <dbReference type="PROSITE" id="PS50102"/>
    </source>
</evidence>
<evidence type="ECO:0000256" key="7">
    <source>
        <dbReference type="ARBA" id="ARBA00022989"/>
    </source>
</evidence>
<name>A0A5C3ED39_9BASI</name>
<dbReference type="InterPro" id="IPR027417">
    <property type="entry name" value="P-loop_NTPase"/>
</dbReference>
<dbReference type="GO" id="GO:0005743">
    <property type="term" value="C:mitochondrial inner membrane"/>
    <property type="evidence" value="ECO:0007669"/>
    <property type="project" value="UniProtKB-SubCell"/>
</dbReference>
<proteinExistence type="inferred from homology"/>
<keyword evidence="4" id="KW-0812">Transmembrane</keyword>
<dbReference type="OrthoDB" id="10267654at2759"/>
<dbReference type="SUPFAM" id="SSF52540">
    <property type="entry name" value="P-loop containing nucleoside triphosphate hydrolases"/>
    <property type="match status" value="1"/>
</dbReference>